<protein>
    <submittedName>
        <fullName evidence="1">Uncharacterized protein</fullName>
    </submittedName>
</protein>
<name>A0ABW0F2T2_9HYPH</name>
<dbReference type="Gene3D" id="1.20.910.10">
    <property type="entry name" value="Heme oxygenase-like"/>
    <property type="match status" value="1"/>
</dbReference>
<dbReference type="Proteomes" id="UP001595976">
    <property type="component" value="Unassembled WGS sequence"/>
</dbReference>
<comment type="caution">
    <text evidence="1">The sequence shown here is derived from an EMBL/GenBank/DDBJ whole genome shotgun (WGS) entry which is preliminary data.</text>
</comment>
<dbReference type="InterPro" id="IPR016084">
    <property type="entry name" value="Haem_Oase-like_multi-hlx"/>
</dbReference>
<evidence type="ECO:0000313" key="2">
    <source>
        <dbReference type="Proteomes" id="UP001595976"/>
    </source>
</evidence>
<reference evidence="2" key="1">
    <citation type="journal article" date="2019" name="Int. J. Syst. Evol. Microbiol.">
        <title>The Global Catalogue of Microorganisms (GCM) 10K type strain sequencing project: providing services to taxonomists for standard genome sequencing and annotation.</title>
        <authorList>
            <consortium name="The Broad Institute Genomics Platform"/>
            <consortium name="The Broad Institute Genome Sequencing Center for Infectious Disease"/>
            <person name="Wu L."/>
            <person name="Ma J."/>
        </authorList>
    </citation>
    <scope>NUCLEOTIDE SEQUENCE [LARGE SCALE GENOMIC DNA]</scope>
    <source>
        <strain evidence="2">CGMCC 1.15643</strain>
    </source>
</reference>
<dbReference type="EMBL" id="JBHSLI010000003">
    <property type="protein sequence ID" value="MFC5293467.1"/>
    <property type="molecule type" value="Genomic_DNA"/>
</dbReference>
<proteinExistence type="predicted"/>
<evidence type="ECO:0000313" key="1">
    <source>
        <dbReference type="EMBL" id="MFC5293467.1"/>
    </source>
</evidence>
<sequence>MSERFTERLRQESHPVWSQATEHRFVRELLSGTVPDAVRAFFDSADED</sequence>
<organism evidence="1 2">
    <name type="scientific">Bosea minatitlanensis</name>
    <dbReference type="NCBI Taxonomy" id="128782"/>
    <lineage>
        <taxon>Bacteria</taxon>
        <taxon>Pseudomonadati</taxon>
        <taxon>Pseudomonadota</taxon>
        <taxon>Alphaproteobacteria</taxon>
        <taxon>Hyphomicrobiales</taxon>
        <taxon>Boseaceae</taxon>
        <taxon>Bosea</taxon>
    </lineage>
</organism>
<keyword evidence="2" id="KW-1185">Reference proteome</keyword>
<dbReference type="SUPFAM" id="SSF48613">
    <property type="entry name" value="Heme oxygenase-like"/>
    <property type="match status" value="1"/>
</dbReference>
<accession>A0ABW0F2T2</accession>
<gene>
    <name evidence="1" type="ORF">ACFPK2_10755</name>
</gene>
<dbReference type="RefSeq" id="WP_260349384.1">
    <property type="nucleotide sequence ID" value="NZ_JAOAOS010000014.1"/>
</dbReference>